<dbReference type="SUPFAM" id="SSF49503">
    <property type="entry name" value="Cupredoxins"/>
    <property type="match status" value="3"/>
</dbReference>
<dbReference type="InterPro" id="IPR011707">
    <property type="entry name" value="Cu-oxidase-like_N"/>
</dbReference>
<evidence type="ECO:0000313" key="7">
    <source>
        <dbReference type="EMBL" id="MDH2389514.1"/>
    </source>
</evidence>
<dbReference type="InterPro" id="IPR011706">
    <property type="entry name" value="Cu-oxidase_C"/>
</dbReference>
<evidence type="ECO:0000259" key="5">
    <source>
        <dbReference type="Pfam" id="PF07731"/>
    </source>
</evidence>
<dbReference type="RefSeq" id="WP_279927870.1">
    <property type="nucleotide sequence ID" value="NZ_JARWBG010000011.1"/>
</dbReference>
<feature type="domain" description="Plastocyanin-like" evidence="5">
    <location>
        <begin position="376"/>
        <end position="487"/>
    </location>
</feature>
<dbReference type="PANTHER" id="PTHR48267">
    <property type="entry name" value="CUPREDOXIN SUPERFAMILY PROTEIN"/>
    <property type="match status" value="1"/>
</dbReference>
<dbReference type="Pfam" id="PF07732">
    <property type="entry name" value="Cu-oxidase_3"/>
    <property type="match status" value="1"/>
</dbReference>
<dbReference type="InterPro" id="IPR001117">
    <property type="entry name" value="Cu-oxidase_2nd"/>
</dbReference>
<comment type="similarity">
    <text evidence="1">Belongs to the multicopper oxidase family.</text>
</comment>
<dbReference type="Pfam" id="PF00394">
    <property type="entry name" value="Cu-oxidase"/>
    <property type="match status" value="1"/>
</dbReference>
<dbReference type="InterPro" id="IPR002355">
    <property type="entry name" value="Cu_oxidase_Cu_BS"/>
</dbReference>
<dbReference type="Pfam" id="PF07731">
    <property type="entry name" value="Cu-oxidase_2"/>
    <property type="match status" value="1"/>
</dbReference>
<accession>A0ABT6HN92</accession>
<dbReference type="CDD" id="cd13867">
    <property type="entry name" value="CuRO_2_CueO_FtsP"/>
    <property type="match status" value="1"/>
</dbReference>
<evidence type="ECO:0000259" key="6">
    <source>
        <dbReference type="Pfam" id="PF07732"/>
    </source>
</evidence>
<dbReference type="CDD" id="cd13890">
    <property type="entry name" value="CuRO_3_CueO_FtsP"/>
    <property type="match status" value="1"/>
</dbReference>
<evidence type="ECO:0000256" key="3">
    <source>
        <dbReference type="ARBA" id="ARBA00023002"/>
    </source>
</evidence>
<dbReference type="Proteomes" id="UP001223144">
    <property type="component" value="Unassembled WGS sequence"/>
</dbReference>
<comment type="caution">
    <text evidence="7">The sequence shown here is derived from an EMBL/GenBank/DDBJ whole genome shotgun (WGS) entry which is preliminary data.</text>
</comment>
<evidence type="ECO:0000313" key="8">
    <source>
        <dbReference type="Proteomes" id="UP001223144"/>
    </source>
</evidence>
<dbReference type="PROSITE" id="PS00080">
    <property type="entry name" value="MULTICOPPER_OXIDASE2"/>
    <property type="match status" value="1"/>
</dbReference>
<dbReference type="InterPro" id="IPR045087">
    <property type="entry name" value="Cu-oxidase_fam"/>
</dbReference>
<dbReference type="PANTHER" id="PTHR48267:SF1">
    <property type="entry name" value="BILIRUBIN OXIDASE"/>
    <property type="match status" value="1"/>
</dbReference>
<evidence type="ECO:0000256" key="2">
    <source>
        <dbReference type="ARBA" id="ARBA00022723"/>
    </source>
</evidence>
<evidence type="ECO:0000256" key="1">
    <source>
        <dbReference type="ARBA" id="ARBA00010609"/>
    </source>
</evidence>
<keyword evidence="2" id="KW-0479">Metal-binding</keyword>
<keyword evidence="3" id="KW-0560">Oxidoreductase</keyword>
<dbReference type="InterPro" id="IPR008972">
    <property type="entry name" value="Cupredoxin"/>
</dbReference>
<keyword evidence="8" id="KW-1185">Reference proteome</keyword>
<reference evidence="7 8" key="1">
    <citation type="submission" date="2023-04" db="EMBL/GenBank/DDBJ databases">
        <title>Streptomyces chengmaiensis sp. nov. isolated from the stem of mangrove plant in Hainan.</title>
        <authorList>
            <person name="Huang X."/>
            <person name="Zhou S."/>
            <person name="Chu X."/>
            <person name="Xie Y."/>
            <person name="Lin Y."/>
        </authorList>
    </citation>
    <scope>NUCLEOTIDE SEQUENCE [LARGE SCALE GENOMIC DNA]</scope>
    <source>
        <strain evidence="7 8">HNM0663</strain>
    </source>
</reference>
<name>A0ABT6HN92_9ACTN</name>
<organism evidence="7 8">
    <name type="scientific">Streptomyces chengmaiensis</name>
    <dbReference type="NCBI Taxonomy" id="3040919"/>
    <lineage>
        <taxon>Bacteria</taxon>
        <taxon>Bacillati</taxon>
        <taxon>Actinomycetota</taxon>
        <taxon>Actinomycetes</taxon>
        <taxon>Kitasatosporales</taxon>
        <taxon>Streptomycetaceae</taxon>
        <taxon>Streptomyces</taxon>
    </lineage>
</organism>
<feature type="domain" description="Plastocyanin-like" evidence="4">
    <location>
        <begin position="242"/>
        <end position="304"/>
    </location>
</feature>
<evidence type="ECO:0000259" key="4">
    <source>
        <dbReference type="Pfam" id="PF00394"/>
    </source>
</evidence>
<protein>
    <submittedName>
        <fullName evidence="7">Multicopper oxidase domain-containing protein</fullName>
    </submittedName>
</protein>
<dbReference type="Gene3D" id="2.60.40.420">
    <property type="entry name" value="Cupredoxins - blue copper proteins"/>
    <property type="match status" value="3"/>
</dbReference>
<dbReference type="CDD" id="cd04232">
    <property type="entry name" value="CuRO_1_CueO_FtsP"/>
    <property type="match status" value="1"/>
</dbReference>
<feature type="domain" description="Plastocyanin-like" evidence="6">
    <location>
        <begin position="70"/>
        <end position="184"/>
    </location>
</feature>
<gene>
    <name evidence="7" type="ORF">QCN29_12050</name>
</gene>
<dbReference type="EMBL" id="JARWBG010000011">
    <property type="protein sequence ID" value="MDH2389514.1"/>
    <property type="molecule type" value="Genomic_DNA"/>
</dbReference>
<sequence>MSRLRRVLILVTTVAVVAGLALGGGAVWLYSDAKVSTAGSTSFGNELAVPPLAKSRVKPDGTRVFDLTMQSGHKEFIQGKKTPTWGFNGDYLGPTLRAARGEKVEVKVANRLGEASTVHWHGMHLPAAMDGGPHQMVAPGQTWTPHWTVDQPAASLWYHPHPHGRTEKHVQRGLAGMFLLDDERSAGLALPKTYGVDDLPVIVQDVRFDGAEFDHGHRLMSDTGFLGDRTMVNGTLDPYAEVRDERVRLRLLNASTARVYAFGFSDGREFSLIGTDGGLLEQAVPMERIRLSPGERAEIVVRMEPGEKTVLRSFPPRDLGEGWQKRFNGGDDTFDVLQLRAHRELRPSPQVPDRLGGLELPDASDAVRGRFFGLRTSGINGRKMDMARIDETVTRGETEIWTVRNEHGTPHNFHVHDVQFRVLEVDGERPPAELRGAKDTVFVPGRTTVKLAVRFDGPSDPDVPYMYHCHLLYHEDLGMMGQFVVVDKGQKAGRVHVPDGHQGH</sequence>
<proteinExistence type="inferred from homology"/>